<dbReference type="EMBL" id="WRXN01000001">
    <property type="protein sequence ID" value="MVT07738.1"/>
    <property type="molecule type" value="Genomic_DNA"/>
</dbReference>
<gene>
    <name evidence="2" type="ORF">GO493_05655</name>
</gene>
<name>A0A7K1U050_9BACT</name>
<accession>A0A7K1U050</accession>
<keyword evidence="3" id="KW-1185">Reference proteome</keyword>
<organism evidence="2 3">
    <name type="scientific">Chitinophaga tropicalis</name>
    <dbReference type="NCBI Taxonomy" id="2683588"/>
    <lineage>
        <taxon>Bacteria</taxon>
        <taxon>Pseudomonadati</taxon>
        <taxon>Bacteroidota</taxon>
        <taxon>Chitinophagia</taxon>
        <taxon>Chitinophagales</taxon>
        <taxon>Chitinophagaceae</taxon>
        <taxon>Chitinophaga</taxon>
    </lineage>
</organism>
<dbReference type="RefSeq" id="WP_157305118.1">
    <property type="nucleotide sequence ID" value="NZ_WRXN01000001.1"/>
</dbReference>
<dbReference type="AlphaFoldDB" id="A0A7K1U050"/>
<protein>
    <submittedName>
        <fullName evidence="2">Uncharacterized protein</fullName>
    </submittedName>
</protein>
<proteinExistence type="predicted"/>
<dbReference type="Proteomes" id="UP000461730">
    <property type="component" value="Unassembled WGS sequence"/>
</dbReference>
<evidence type="ECO:0000313" key="2">
    <source>
        <dbReference type="EMBL" id="MVT07738.1"/>
    </source>
</evidence>
<comment type="caution">
    <text evidence="2">The sequence shown here is derived from an EMBL/GenBank/DDBJ whole genome shotgun (WGS) entry which is preliminary data.</text>
</comment>
<feature type="region of interest" description="Disordered" evidence="1">
    <location>
        <begin position="174"/>
        <end position="205"/>
    </location>
</feature>
<evidence type="ECO:0000313" key="3">
    <source>
        <dbReference type="Proteomes" id="UP000461730"/>
    </source>
</evidence>
<sequence>MKVELKNIQINKAKSETSNAYSAELFVDDVRAGVATNDGQGGVTFISPFDEASINIIRAAQKYCETLPPLVIGDGDDKDSLPMTLELYLDELVDKFAFNQQMQKDMKKGIIMGIEGERYQLCELSPSPEALLNNPKGRALLAKFMVDFVKPALKEGQRVLNTNLPEEFLALVNPPADMTNQPASKASYARSPHKRKPLPGKNGLA</sequence>
<evidence type="ECO:0000256" key="1">
    <source>
        <dbReference type="SAM" id="MobiDB-lite"/>
    </source>
</evidence>
<reference evidence="2 3" key="1">
    <citation type="submission" date="2019-12" db="EMBL/GenBank/DDBJ databases">
        <title>Chitinophaga sp. strain ysch24 (GDMCC 1.1355), whole genome shotgun sequence.</title>
        <authorList>
            <person name="Zhang X."/>
        </authorList>
    </citation>
    <scope>NUCLEOTIDE SEQUENCE [LARGE SCALE GENOMIC DNA]</scope>
    <source>
        <strain evidence="3">ysch24</strain>
    </source>
</reference>